<evidence type="ECO:0000256" key="3">
    <source>
        <dbReference type="SAM" id="Phobius"/>
    </source>
</evidence>
<dbReference type="PANTHER" id="PTHR30404">
    <property type="entry name" value="N-ACETYLMURAMOYL-L-ALANINE AMIDASE"/>
    <property type="match status" value="1"/>
</dbReference>
<dbReference type="InterPro" id="IPR032812">
    <property type="entry name" value="SbsA_Ig"/>
</dbReference>
<dbReference type="PANTHER" id="PTHR30404:SF0">
    <property type="entry name" value="N-ACETYLMURAMOYL-L-ALANINE AMIDASE AMIC"/>
    <property type="match status" value="1"/>
</dbReference>
<keyword evidence="1" id="KW-0732">Signal</keyword>
<dbReference type="Proteomes" id="UP000694308">
    <property type="component" value="Unassembled WGS sequence"/>
</dbReference>
<keyword evidence="3" id="KW-0812">Transmembrane</keyword>
<dbReference type="SMART" id="SM00646">
    <property type="entry name" value="Ami_3"/>
    <property type="match status" value="2"/>
</dbReference>
<evidence type="ECO:0000256" key="2">
    <source>
        <dbReference type="ARBA" id="ARBA00022801"/>
    </source>
</evidence>
<keyword evidence="3" id="KW-0472">Membrane</keyword>
<dbReference type="InterPro" id="IPR011081">
    <property type="entry name" value="Big_4"/>
</dbReference>
<proteinExistence type="predicted"/>
<dbReference type="GO" id="GO:0008745">
    <property type="term" value="F:N-acetylmuramoyl-L-alanine amidase activity"/>
    <property type="evidence" value="ECO:0007669"/>
    <property type="project" value="InterPro"/>
</dbReference>
<dbReference type="GO" id="GO:0009253">
    <property type="term" value="P:peptidoglycan catabolic process"/>
    <property type="evidence" value="ECO:0007669"/>
    <property type="project" value="InterPro"/>
</dbReference>
<dbReference type="Pfam" id="PF13205">
    <property type="entry name" value="Big_5"/>
    <property type="match status" value="1"/>
</dbReference>
<dbReference type="Pfam" id="PF07532">
    <property type="entry name" value="Big_4"/>
    <property type="match status" value="1"/>
</dbReference>
<protein>
    <submittedName>
        <fullName evidence="5">N-acetylmuramoyl-L-alanine amidase</fullName>
    </submittedName>
</protein>
<feature type="transmembrane region" description="Helical" evidence="3">
    <location>
        <begin position="7"/>
        <end position="26"/>
    </location>
</feature>
<accession>A0A949WQG6</accession>
<organism evidence="5 6">
    <name type="scientific">Clostridium thailandense</name>
    <dbReference type="NCBI Taxonomy" id="2794346"/>
    <lineage>
        <taxon>Bacteria</taxon>
        <taxon>Bacillati</taxon>
        <taxon>Bacillota</taxon>
        <taxon>Clostridia</taxon>
        <taxon>Eubacteriales</taxon>
        <taxon>Clostridiaceae</taxon>
        <taxon>Clostridium</taxon>
    </lineage>
</organism>
<dbReference type="Pfam" id="PF01520">
    <property type="entry name" value="Amidase_3"/>
    <property type="match status" value="2"/>
</dbReference>
<gene>
    <name evidence="5" type="ORF">I6U48_07275</name>
</gene>
<evidence type="ECO:0000313" key="5">
    <source>
        <dbReference type="EMBL" id="MBV7272720.1"/>
    </source>
</evidence>
<dbReference type="InterPro" id="IPR002508">
    <property type="entry name" value="MurNAc-LAA_cat"/>
</dbReference>
<evidence type="ECO:0000259" key="4">
    <source>
        <dbReference type="SMART" id="SM00646"/>
    </source>
</evidence>
<evidence type="ECO:0000256" key="1">
    <source>
        <dbReference type="ARBA" id="ARBA00022729"/>
    </source>
</evidence>
<keyword evidence="2" id="KW-0378">Hydrolase</keyword>
<keyword evidence="6" id="KW-1185">Reference proteome</keyword>
<dbReference type="EMBL" id="JAEEGC010000031">
    <property type="protein sequence ID" value="MBV7272720.1"/>
    <property type="molecule type" value="Genomic_DNA"/>
</dbReference>
<reference evidence="5" key="1">
    <citation type="submission" date="2020-12" db="EMBL/GenBank/DDBJ databases">
        <title>Clostridium thailandense sp. nov., a novel acetogenic bacterium isolated from peat land soil in Thailand.</title>
        <authorList>
            <person name="Chaikitkaew S."/>
            <person name="Birkeland N.K."/>
        </authorList>
    </citation>
    <scope>NUCLEOTIDE SEQUENCE</scope>
    <source>
        <strain evidence="5">PL3</strain>
    </source>
</reference>
<dbReference type="CDD" id="cd02696">
    <property type="entry name" value="MurNAc-LAA"/>
    <property type="match status" value="2"/>
</dbReference>
<keyword evidence="3" id="KW-1133">Transmembrane helix</keyword>
<dbReference type="AlphaFoldDB" id="A0A949WQG6"/>
<name>A0A949WQG6_9CLOT</name>
<dbReference type="RefSeq" id="WP_218319752.1">
    <property type="nucleotide sequence ID" value="NZ_JAEEGC010000031.1"/>
</dbReference>
<feature type="domain" description="MurNAc-LAA" evidence="4">
    <location>
        <begin position="205"/>
        <end position="318"/>
    </location>
</feature>
<dbReference type="GO" id="GO:0030288">
    <property type="term" value="C:outer membrane-bounded periplasmic space"/>
    <property type="evidence" value="ECO:0007669"/>
    <property type="project" value="TreeGrafter"/>
</dbReference>
<feature type="domain" description="MurNAc-LAA" evidence="4">
    <location>
        <begin position="479"/>
        <end position="592"/>
    </location>
</feature>
<evidence type="ECO:0000313" key="6">
    <source>
        <dbReference type="Proteomes" id="UP000694308"/>
    </source>
</evidence>
<comment type="caution">
    <text evidence="5">The sequence shown here is derived from an EMBL/GenBank/DDBJ whole genome shotgun (WGS) entry which is preliminary data.</text>
</comment>
<sequence length="598" mass="64708">MKNKGIYVLFMSMIIFILMTFIKVNVVQADTIYDDQGTKTNIELDKSWTIKFNQKLDANTVNSSCITVTDENGQDIGVDLNLGSDGSSIVVTPKVQYSFGKTYNLVIKDGLKGENKSNLIKPAKMTFTTKNNTVDNSQKLTVCIDAGHGGPDLGSVSPSGVQEKDIDLSIALKVGKILENNGINVVYTRKDDNVSWSKDNLQPRFDIANNAKADFFISIRCNTYPDNPEAGGTETYYRDSDSRGQKLAQTIQDDLIKSTSLNNRGIKVGLDQHQILRGTTGTPIMVELGFMSNDQEAKLLTTSDYQNKSALAIANGILECRDLKNSVSTEISSVPDTTASIIVGRSFSLPTTVNATMSDGSVKKVSVVWNSTTVDTSKEGVFTYEGATNGYAKNVRLILTVGTKSSDTVPVICIDPGHGLGSDTGATGINNLQEDDVTLAVGLKAGKILENHGVKVVYTRTEDMRSTPMDVTSSLQRRCDISNNANAKYFVSIHNNSADAESASGTETWDNPGNEESSNLAQNVQNSIVQEVGMYDRGLKDGYGRGLYVIKNTDAPAILIELGFLSNNGDNAKLASDEYQQKFAQAIADGILKTLGMQ</sequence>
<dbReference type="InterPro" id="IPR050695">
    <property type="entry name" value="N-acetylmuramoyl_amidase_3"/>
</dbReference>